<dbReference type="SMART" id="SM00256">
    <property type="entry name" value="FBOX"/>
    <property type="match status" value="1"/>
</dbReference>
<dbReference type="Gene3D" id="3.80.10.10">
    <property type="entry name" value="Ribonuclease Inhibitor"/>
    <property type="match status" value="1"/>
</dbReference>
<dbReference type="InterPro" id="IPR055411">
    <property type="entry name" value="LRR_FXL15/At3g58940/PEG3-like"/>
</dbReference>
<dbReference type="InterPro" id="IPR032675">
    <property type="entry name" value="LRR_dom_sf"/>
</dbReference>
<dbReference type="Proteomes" id="UP001154282">
    <property type="component" value="Unassembled WGS sequence"/>
</dbReference>
<name>A0AAV0NLJ3_9ROSI</name>
<dbReference type="SUPFAM" id="SSF52058">
    <property type="entry name" value="L domain-like"/>
    <property type="match status" value="1"/>
</dbReference>
<reference evidence="2" key="1">
    <citation type="submission" date="2022-08" db="EMBL/GenBank/DDBJ databases">
        <authorList>
            <person name="Gutierrez-Valencia J."/>
        </authorList>
    </citation>
    <scope>NUCLEOTIDE SEQUENCE</scope>
</reference>
<evidence type="ECO:0000313" key="2">
    <source>
        <dbReference type="EMBL" id="CAI0459362.1"/>
    </source>
</evidence>
<organism evidence="2 3">
    <name type="scientific">Linum tenue</name>
    <dbReference type="NCBI Taxonomy" id="586396"/>
    <lineage>
        <taxon>Eukaryota</taxon>
        <taxon>Viridiplantae</taxon>
        <taxon>Streptophyta</taxon>
        <taxon>Embryophyta</taxon>
        <taxon>Tracheophyta</taxon>
        <taxon>Spermatophyta</taxon>
        <taxon>Magnoliopsida</taxon>
        <taxon>eudicotyledons</taxon>
        <taxon>Gunneridae</taxon>
        <taxon>Pentapetalae</taxon>
        <taxon>rosids</taxon>
        <taxon>fabids</taxon>
        <taxon>Malpighiales</taxon>
        <taxon>Linaceae</taxon>
        <taxon>Linum</taxon>
    </lineage>
</organism>
<sequence>MSQKPRSRKAAAATAAGGIAEDRISELPEEIIHNILHRVKPPSEAAKTSLLSRRWLQLWHSYPVVEFRDQDFNWDFDEIRIRFERFAAAASRRLLQPHNHGKTAAAAAPIALDAFRISLQYPRQNEELLDKLLAPASLLPAADDDGSRSPLEIVVHTIPGTYVIPFSSPYSFPDGTFLNCRRTRSLSLSGCDLRSQYRSNWSSNNICLEDLCLKCTWISEQMLQSFLGNAPNLEKLSLSWIQGVESLDLSHPNLKTIFIGGNYGSVLQLQLTSAPLLHTLRFESTLDCKLNVASKFSIPNLKFIHIRNDPWMGSKWLGDLEDLISKSPSLESLDFQNVKNPDERKPLPWLRIDSPSSASKLRTLRLSFSKTERPLEIDAPNLVSLCIATDSAINVEAVKVASDCKCVIDWHISRENKLTTGWFVELRRFLAALTRSFRHKPVLKLHFPSYYYNPEVSFSLSEVKCVSSPIPEVQNLQFGSSFSSRLSNMRHAKAIIFLEALLWTCHPNRISIAEQSDPRDSQRSLTKFQRIWKQVANKNLESSSCGGDVQHWQDGLKDVNIMSDTIDADSALARNYICFTLT</sequence>
<evidence type="ECO:0000259" key="1">
    <source>
        <dbReference type="PROSITE" id="PS50181"/>
    </source>
</evidence>
<dbReference type="EMBL" id="CAMGYJ010000008">
    <property type="protein sequence ID" value="CAI0459362.1"/>
    <property type="molecule type" value="Genomic_DNA"/>
</dbReference>
<gene>
    <name evidence="2" type="ORF">LITE_LOCUS33960</name>
</gene>
<feature type="domain" description="F-box" evidence="1">
    <location>
        <begin position="21"/>
        <end position="70"/>
    </location>
</feature>
<proteinExistence type="predicted"/>
<dbReference type="PANTHER" id="PTHR31639:SF256">
    <property type="entry name" value="OS07G0242900 PROTEIN"/>
    <property type="match status" value="1"/>
</dbReference>
<protein>
    <recommendedName>
        <fullName evidence="1">F-box domain-containing protein</fullName>
    </recommendedName>
</protein>
<dbReference type="PANTHER" id="PTHR31639">
    <property type="entry name" value="F-BOX PROTEIN-LIKE"/>
    <property type="match status" value="1"/>
</dbReference>
<dbReference type="Pfam" id="PF24758">
    <property type="entry name" value="LRR_At5g56370"/>
    <property type="match status" value="1"/>
</dbReference>
<dbReference type="InterPro" id="IPR036047">
    <property type="entry name" value="F-box-like_dom_sf"/>
</dbReference>
<comment type="caution">
    <text evidence="2">The sequence shown here is derived from an EMBL/GenBank/DDBJ whole genome shotgun (WGS) entry which is preliminary data.</text>
</comment>
<evidence type="ECO:0000313" key="3">
    <source>
        <dbReference type="Proteomes" id="UP001154282"/>
    </source>
</evidence>
<dbReference type="InterPro" id="IPR001810">
    <property type="entry name" value="F-box_dom"/>
</dbReference>
<dbReference type="AlphaFoldDB" id="A0AAV0NLJ3"/>
<keyword evidence="3" id="KW-1185">Reference proteome</keyword>
<dbReference type="SUPFAM" id="SSF81383">
    <property type="entry name" value="F-box domain"/>
    <property type="match status" value="1"/>
</dbReference>
<dbReference type="Pfam" id="PF00646">
    <property type="entry name" value="F-box"/>
    <property type="match status" value="1"/>
</dbReference>
<accession>A0AAV0NLJ3</accession>
<dbReference type="PROSITE" id="PS50181">
    <property type="entry name" value="FBOX"/>
    <property type="match status" value="1"/>
</dbReference>